<dbReference type="Proteomes" id="UP000240904">
    <property type="component" value="Unassembled WGS sequence"/>
</dbReference>
<comment type="caution">
    <text evidence="1">The sequence shown here is derived from an EMBL/GenBank/DDBJ whole genome shotgun (WGS) entry which is preliminary data.</text>
</comment>
<sequence length="356" mass="39795">MTAQTLKDRLPAGDPRNKIEFLAEELDRRLAELLKPAMPKNILRNAAFLAACDGFKGSLSRWGRPHIDKDNQNSLSYAHSLAAPACPNWNGEAKQLSKPEFRSFSVSENDRFGSRTGGQLQISSGSHNQVLYQIFRAPAATVEALKSTCCYIRLRGSGYERVRFGLVKLNENYEATGYIASEIIQAEMWTDEYEGWIDNVTLEMGSVYAFFVERLDVKQAQHTFIASAGVYFGVSGEIPELDTTEIDLDDQLFFKIKTGLTGAEFVENMTFPIPLMNYPHGIEKHLTVNIVETHSTDRVLSKDILIRANRDTNQLELTNVTGGSVGIGGKEFSVEAYYSKNVNTINYFNMPDYVAA</sequence>
<gene>
    <name evidence="1" type="ORF">C9I89_07075</name>
</gene>
<proteinExistence type="predicted"/>
<protein>
    <submittedName>
        <fullName evidence="1">Uncharacterized protein</fullName>
    </submittedName>
</protein>
<dbReference type="EMBL" id="PYMC01000003">
    <property type="protein sequence ID" value="PSW06263.1"/>
    <property type="molecule type" value="Genomic_DNA"/>
</dbReference>
<evidence type="ECO:0000313" key="2">
    <source>
        <dbReference type="Proteomes" id="UP000240904"/>
    </source>
</evidence>
<dbReference type="AlphaFoldDB" id="A0A2T3N1U4"/>
<evidence type="ECO:0000313" key="1">
    <source>
        <dbReference type="EMBL" id="PSW06263.1"/>
    </source>
</evidence>
<name>A0A2T3N1U4_9GAMM</name>
<reference evidence="1 2" key="1">
    <citation type="submission" date="2018-03" db="EMBL/GenBank/DDBJ databases">
        <title>Whole genome sequencing of Histamine producing bacteria.</title>
        <authorList>
            <person name="Butler K."/>
        </authorList>
    </citation>
    <scope>NUCLEOTIDE SEQUENCE [LARGE SCALE GENOMIC DNA]</scope>
    <source>
        <strain evidence="1 2">DSM 16190</strain>
    </source>
</reference>
<organism evidence="1 2">
    <name type="scientific">Photobacterium lipolyticum</name>
    <dbReference type="NCBI Taxonomy" id="266810"/>
    <lineage>
        <taxon>Bacteria</taxon>
        <taxon>Pseudomonadati</taxon>
        <taxon>Pseudomonadota</taxon>
        <taxon>Gammaproteobacteria</taxon>
        <taxon>Vibrionales</taxon>
        <taxon>Vibrionaceae</taxon>
        <taxon>Photobacterium</taxon>
    </lineage>
</organism>
<accession>A0A2T3N1U4</accession>
<keyword evidence="2" id="KW-1185">Reference proteome</keyword>